<dbReference type="PANTHER" id="PTHR33121">
    <property type="entry name" value="CYCLIC DI-GMP PHOSPHODIESTERASE PDEF"/>
    <property type="match status" value="1"/>
</dbReference>
<evidence type="ECO:0000313" key="3">
    <source>
        <dbReference type="Proteomes" id="UP000029518"/>
    </source>
</evidence>
<dbReference type="RefSeq" id="WP_042212875.1">
    <property type="nucleotide sequence ID" value="NZ_CP009285.1"/>
</dbReference>
<name>A0A089LDK5_PAEBO</name>
<evidence type="ECO:0000259" key="1">
    <source>
        <dbReference type="PROSITE" id="PS50883"/>
    </source>
</evidence>
<dbReference type="PROSITE" id="PS50883">
    <property type="entry name" value="EAL"/>
    <property type="match status" value="1"/>
</dbReference>
<dbReference type="PANTHER" id="PTHR33121:SF76">
    <property type="entry name" value="SIGNALING PROTEIN"/>
    <property type="match status" value="1"/>
</dbReference>
<dbReference type="InterPro" id="IPR035919">
    <property type="entry name" value="EAL_sf"/>
</dbReference>
<protein>
    <submittedName>
        <fullName evidence="2">Diguanylate cyclase</fullName>
    </submittedName>
</protein>
<dbReference type="OrthoDB" id="581425at2"/>
<dbReference type="InterPro" id="IPR050706">
    <property type="entry name" value="Cyclic-di-GMP_PDE-like"/>
</dbReference>
<dbReference type="InterPro" id="IPR001633">
    <property type="entry name" value="EAL_dom"/>
</dbReference>
<dbReference type="GO" id="GO:0071111">
    <property type="term" value="F:cyclic-guanylate-specific phosphodiesterase activity"/>
    <property type="evidence" value="ECO:0007669"/>
    <property type="project" value="InterPro"/>
</dbReference>
<dbReference type="SMART" id="SM00052">
    <property type="entry name" value="EAL"/>
    <property type="match status" value="1"/>
</dbReference>
<feature type="domain" description="EAL" evidence="1">
    <location>
        <begin position="28"/>
        <end position="287"/>
    </location>
</feature>
<dbReference type="Pfam" id="PF00563">
    <property type="entry name" value="EAL"/>
    <property type="match status" value="1"/>
</dbReference>
<accession>A0A089LDK5</accession>
<proteinExistence type="predicted"/>
<dbReference type="KEGG" id="pbd:PBOR_15575"/>
<sequence length="302" mass="34299">MNKSGTLSRKLAALPQYLQHLGGRFREEAKELGRLSMLLDIMDKEMLDTYFQPILHLRSGATIGHEVLNRPPSSPQFPSTEHFYDFAGRTEQMFRFEQYCRRMSLSRYMERLPEADAAGDKLLFVNVHPGVLNDSRHKSGETLTLLEELGLAPERVVFELTERQAVQDYIGFEKVLSHYREQGFRIAVDDAGSGYNSLKTLVYLKPEFIKLDKSLIRGIHSSREQQELLELVKEYADRSSTRVIAEGIETAQELLFLQMAGVEYGQGYALGRPAHQPVDGGFPSSALPFPVRGGYRHVSSNW</sequence>
<dbReference type="CDD" id="cd01948">
    <property type="entry name" value="EAL"/>
    <property type="match status" value="1"/>
</dbReference>
<dbReference type="EMBL" id="CP009285">
    <property type="protein sequence ID" value="AIQ58190.1"/>
    <property type="molecule type" value="Genomic_DNA"/>
</dbReference>
<reference evidence="2" key="1">
    <citation type="submission" date="2014-08" db="EMBL/GenBank/DDBJ databases">
        <title>Comparative genomics of the Paenibacillus odorifer group.</title>
        <authorList>
            <person name="den Bakker H.C."/>
            <person name="Tsai Y.-C.Y.-C."/>
            <person name="Martin N."/>
            <person name="Korlach J."/>
            <person name="Wiedmann M."/>
        </authorList>
    </citation>
    <scope>NUCLEOTIDE SEQUENCE [LARGE SCALE GENOMIC DNA]</scope>
    <source>
        <strain evidence="2">DSM 13188</strain>
    </source>
</reference>
<dbReference type="Proteomes" id="UP000029518">
    <property type="component" value="Chromosome"/>
</dbReference>
<evidence type="ECO:0000313" key="2">
    <source>
        <dbReference type="EMBL" id="AIQ58190.1"/>
    </source>
</evidence>
<gene>
    <name evidence="2" type="ORF">PBOR_15575</name>
</gene>
<dbReference type="SUPFAM" id="SSF141868">
    <property type="entry name" value="EAL domain-like"/>
    <property type="match status" value="1"/>
</dbReference>
<dbReference type="AlphaFoldDB" id="A0A089LDK5"/>
<dbReference type="HOGENOM" id="CLU_000445_70_50_9"/>
<keyword evidence="3" id="KW-1185">Reference proteome</keyword>
<dbReference type="Gene3D" id="3.20.20.450">
    <property type="entry name" value="EAL domain"/>
    <property type="match status" value="1"/>
</dbReference>
<organism evidence="2 3">
    <name type="scientific">Paenibacillus borealis</name>
    <dbReference type="NCBI Taxonomy" id="160799"/>
    <lineage>
        <taxon>Bacteria</taxon>
        <taxon>Bacillati</taxon>
        <taxon>Bacillota</taxon>
        <taxon>Bacilli</taxon>
        <taxon>Bacillales</taxon>
        <taxon>Paenibacillaceae</taxon>
        <taxon>Paenibacillus</taxon>
    </lineage>
</organism>